<evidence type="ECO:0000313" key="2">
    <source>
        <dbReference type="Proteomes" id="UP000002668"/>
    </source>
</evidence>
<dbReference type="VEuPathDB" id="FungiDB:LEMA_P017770.1"/>
<accession>E5AAF6</accession>
<name>E5AAF6_LEPMJ</name>
<reference evidence="2" key="1">
    <citation type="journal article" date="2011" name="Nat. Commun.">
        <title>Effector diversification within compartments of the Leptosphaeria maculans genome affected by Repeat-Induced Point mutations.</title>
        <authorList>
            <person name="Rouxel T."/>
            <person name="Grandaubert J."/>
            <person name="Hane J.K."/>
            <person name="Hoede C."/>
            <person name="van de Wouw A.P."/>
            <person name="Couloux A."/>
            <person name="Dominguez V."/>
            <person name="Anthouard V."/>
            <person name="Bally P."/>
            <person name="Bourras S."/>
            <person name="Cozijnsen A.J."/>
            <person name="Ciuffetti L.M."/>
            <person name="Degrave A."/>
            <person name="Dilmaghani A."/>
            <person name="Duret L."/>
            <person name="Fudal I."/>
            <person name="Goodwin S.B."/>
            <person name="Gout L."/>
            <person name="Glaser N."/>
            <person name="Linglin J."/>
            <person name="Kema G.H.J."/>
            <person name="Lapalu N."/>
            <person name="Lawrence C.B."/>
            <person name="May K."/>
            <person name="Meyer M."/>
            <person name="Ollivier B."/>
            <person name="Poulain J."/>
            <person name="Schoch C.L."/>
            <person name="Simon A."/>
            <person name="Spatafora J.W."/>
            <person name="Stachowiak A."/>
            <person name="Turgeon B.G."/>
            <person name="Tyler B.M."/>
            <person name="Vincent D."/>
            <person name="Weissenbach J."/>
            <person name="Amselem J."/>
            <person name="Quesneville H."/>
            <person name="Oliver R.P."/>
            <person name="Wincker P."/>
            <person name="Balesdent M.-H."/>
            <person name="Howlett B.J."/>
        </authorList>
    </citation>
    <scope>NUCLEOTIDE SEQUENCE [LARGE SCALE GENOMIC DNA]</scope>
    <source>
        <strain evidence="2">JN3 / isolate v23.1.3 / race Av1-4-5-6-7-8</strain>
    </source>
</reference>
<dbReference type="AlphaFoldDB" id="E5AAF6"/>
<organism evidence="2">
    <name type="scientific">Leptosphaeria maculans (strain JN3 / isolate v23.1.3 / race Av1-4-5-6-7-8)</name>
    <name type="common">Blackleg fungus</name>
    <name type="synonym">Phoma lingam</name>
    <dbReference type="NCBI Taxonomy" id="985895"/>
    <lineage>
        <taxon>Eukaryota</taxon>
        <taxon>Fungi</taxon>
        <taxon>Dikarya</taxon>
        <taxon>Ascomycota</taxon>
        <taxon>Pezizomycotina</taxon>
        <taxon>Dothideomycetes</taxon>
        <taxon>Pleosporomycetidae</taxon>
        <taxon>Pleosporales</taxon>
        <taxon>Pleosporineae</taxon>
        <taxon>Leptosphaeriaceae</taxon>
        <taxon>Plenodomus</taxon>
        <taxon>Plenodomus lingam/Leptosphaeria maculans species complex</taxon>
    </lineage>
</organism>
<dbReference type="InParanoid" id="E5AAF6"/>
<dbReference type="EMBL" id="FP929138">
    <property type="protein sequence ID" value="CBY00647.1"/>
    <property type="molecule type" value="Genomic_DNA"/>
</dbReference>
<gene>
    <name evidence="1" type="ORF">LEMA_P017770.1</name>
</gene>
<dbReference type="Proteomes" id="UP000002668">
    <property type="component" value="Genome"/>
</dbReference>
<keyword evidence="2" id="KW-1185">Reference proteome</keyword>
<dbReference type="HOGENOM" id="CLU_1825637_0_0_1"/>
<sequence length="141" mass="16499">MELLRHGAKIPDESTTQGWPRQRRKHFYCALEILKGHKALTRKTRQMYVCGHHVCRLAFIEMSFRYFMQLESMGKHCAGHELKRCDSDRSKRVRRDDYYDGSLGEFSQLAGFFLTSGFSSLNDVWPTQQLLIIFESITFAV</sequence>
<evidence type="ECO:0000313" key="1">
    <source>
        <dbReference type="EMBL" id="CBY00647.1"/>
    </source>
</evidence>
<proteinExistence type="predicted"/>
<protein>
    <submittedName>
        <fullName evidence="1">Predicted protein</fullName>
    </submittedName>
</protein>